<name>A0ABQ7GLT1_DUNSA</name>
<proteinExistence type="predicted"/>
<feature type="region of interest" description="Disordered" evidence="1">
    <location>
        <begin position="1"/>
        <end position="27"/>
    </location>
</feature>
<sequence length="99" mass="11050">MSGEEDDTLDVPSPPPAPTPSKDEQLEDVSNCEAFKVLDALVESFGISTERADAAKSRYFKLHSKVLESMANEKKLLDQARHLKRKLDIQSECNYPLAD</sequence>
<organism evidence="2 3">
    <name type="scientific">Dunaliella salina</name>
    <name type="common">Green alga</name>
    <name type="synonym">Protococcus salinus</name>
    <dbReference type="NCBI Taxonomy" id="3046"/>
    <lineage>
        <taxon>Eukaryota</taxon>
        <taxon>Viridiplantae</taxon>
        <taxon>Chlorophyta</taxon>
        <taxon>core chlorophytes</taxon>
        <taxon>Chlorophyceae</taxon>
        <taxon>CS clade</taxon>
        <taxon>Chlamydomonadales</taxon>
        <taxon>Dunaliellaceae</taxon>
        <taxon>Dunaliella</taxon>
    </lineage>
</organism>
<dbReference type="Proteomes" id="UP000815325">
    <property type="component" value="Unassembled WGS sequence"/>
</dbReference>
<comment type="caution">
    <text evidence="2">The sequence shown here is derived from an EMBL/GenBank/DDBJ whole genome shotgun (WGS) entry which is preliminary data.</text>
</comment>
<evidence type="ECO:0000313" key="2">
    <source>
        <dbReference type="EMBL" id="KAF5835567.1"/>
    </source>
</evidence>
<evidence type="ECO:0000256" key="1">
    <source>
        <dbReference type="SAM" id="MobiDB-lite"/>
    </source>
</evidence>
<accession>A0ABQ7GLT1</accession>
<dbReference type="EMBL" id="MU069699">
    <property type="protein sequence ID" value="KAF5835567.1"/>
    <property type="molecule type" value="Genomic_DNA"/>
</dbReference>
<evidence type="ECO:0000313" key="3">
    <source>
        <dbReference type="Proteomes" id="UP000815325"/>
    </source>
</evidence>
<keyword evidence="3" id="KW-1185">Reference proteome</keyword>
<gene>
    <name evidence="2" type="ORF">DUNSADRAFT_7220</name>
</gene>
<protein>
    <submittedName>
        <fullName evidence="2">Uncharacterized protein</fullName>
    </submittedName>
</protein>
<reference evidence="2" key="1">
    <citation type="submission" date="2017-08" db="EMBL/GenBank/DDBJ databases">
        <authorList>
            <person name="Polle J.E."/>
            <person name="Barry K."/>
            <person name="Cushman J."/>
            <person name="Schmutz J."/>
            <person name="Tran D."/>
            <person name="Hathwaick L.T."/>
            <person name="Yim W.C."/>
            <person name="Jenkins J."/>
            <person name="Mckie-Krisberg Z.M."/>
            <person name="Prochnik S."/>
            <person name="Lindquist E."/>
            <person name="Dockter R.B."/>
            <person name="Adam C."/>
            <person name="Molina H."/>
            <person name="Bunkerborg J."/>
            <person name="Jin E."/>
            <person name="Buchheim M."/>
            <person name="Magnuson J."/>
        </authorList>
    </citation>
    <scope>NUCLEOTIDE SEQUENCE</scope>
    <source>
        <strain evidence="2">CCAP 19/18</strain>
    </source>
</reference>